<dbReference type="PIRSF" id="PIRSF000097">
    <property type="entry name" value="AKR"/>
    <property type="match status" value="1"/>
</dbReference>
<evidence type="ECO:0000256" key="5">
    <source>
        <dbReference type="PIRSR" id="PIRSR000097-2"/>
    </source>
</evidence>
<feature type="binding site" evidence="5">
    <location>
        <position position="97"/>
    </location>
    <ligand>
        <name>substrate</name>
    </ligand>
</feature>
<dbReference type="PROSITE" id="PS00062">
    <property type="entry name" value="ALDOKETO_REDUCTASE_2"/>
    <property type="match status" value="1"/>
</dbReference>
<proteinExistence type="inferred from homology"/>
<dbReference type="SUPFAM" id="SSF51430">
    <property type="entry name" value="NAD(P)-linked oxidoreductase"/>
    <property type="match status" value="1"/>
</dbReference>
<feature type="active site" description="Proton donor" evidence="4">
    <location>
        <position position="39"/>
    </location>
</feature>
<dbReference type="InterPro" id="IPR020471">
    <property type="entry name" value="AKR"/>
</dbReference>
<keyword evidence="2" id="KW-0521">NADP</keyword>
<feature type="domain" description="NADP-dependent oxidoreductase" evidence="7">
    <location>
        <begin position="8"/>
        <end position="249"/>
    </location>
</feature>
<evidence type="ECO:0000313" key="8">
    <source>
        <dbReference type="EMBL" id="EPD33365.1"/>
    </source>
</evidence>
<organism evidence="8 9">
    <name type="scientific">Propionimicrobium lymphophilum ACS-093-V-SCH5</name>
    <dbReference type="NCBI Taxonomy" id="883161"/>
    <lineage>
        <taxon>Bacteria</taxon>
        <taxon>Bacillati</taxon>
        <taxon>Actinomycetota</taxon>
        <taxon>Actinomycetes</taxon>
        <taxon>Propionibacteriales</taxon>
        <taxon>Propionibacteriaceae</taxon>
        <taxon>Propionimicrobium</taxon>
    </lineage>
</organism>
<dbReference type="PATRIC" id="fig|883161.3.peg.900"/>
<dbReference type="InterPro" id="IPR036812">
    <property type="entry name" value="NAD(P)_OxRdtase_dom_sf"/>
</dbReference>
<dbReference type="OrthoDB" id="9804790at2"/>
<keyword evidence="3" id="KW-0560">Oxidoreductase</keyword>
<dbReference type="AlphaFoldDB" id="S2W525"/>
<dbReference type="Proteomes" id="UP000014417">
    <property type="component" value="Unassembled WGS sequence"/>
</dbReference>
<dbReference type="RefSeq" id="WP_016455739.1">
    <property type="nucleotide sequence ID" value="NZ_KE150269.1"/>
</dbReference>
<protein>
    <recommendedName>
        <fullName evidence="7">NADP-dependent oxidoreductase domain-containing protein</fullName>
    </recommendedName>
</protein>
<reference evidence="8 9" key="1">
    <citation type="submission" date="2013-04" db="EMBL/GenBank/DDBJ databases">
        <title>The Genome Sequence of Propionimicrobium lymphophilum ACS-093-V-SCH5.</title>
        <authorList>
            <consortium name="The Broad Institute Genomics Platform"/>
            <person name="Earl A."/>
            <person name="Ward D."/>
            <person name="Feldgarden M."/>
            <person name="Gevers D."/>
            <person name="Saerens B."/>
            <person name="Vaneechoutte M."/>
            <person name="Walker B."/>
            <person name="Young S."/>
            <person name="Zeng Q."/>
            <person name="Gargeya S."/>
            <person name="Fitzgerald M."/>
            <person name="Haas B."/>
            <person name="Abouelleil A."/>
            <person name="Allen A.W."/>
            <person name="Alvarado L."/>
            <person name="Arachchi H.M."/>
            <person name="Berlin A.M."/>
            <person name="Chapman S.B."/>
            <person name="Gainer-Dewar J."/>
            <person name="Goldberg J."/>
            <person name="Griggs A."/>
            <person name="Gujja S."/>
            <person name="Hansen M."/>
            <person name="Howarth C."/>
            <person name="Imamovic A."/>
            <person name="Ireland A."/>
            <person name="Larimer J."/>
            <person name="McCowan C."/>
            <person name="Murphy C."/>
            <person name="Pearson M."/>
            <person name="Poon T.W."/>
            <person name="Priest M."/>
            <person name="Roberts A."/>
            <person name="Saif S."/>
            <person name="Shea T."/>
            <person name="Sisk P."/>
            <person name="Sykes S."/>
            <person name="Wortman J."/>
            <person name="Nusbaum C."/>
            <person name="Birren B."/>
        </authorList>
    </citation>
    <scope>NUCLEOTIDE SEQUENCE [LARGE SCALE GENOMIC DNA]</scope>
    <source>
        <strain evidence="8 9">ACS-093-V-SCH5</strain>
    </source>
</reference>
<accession>S2W525</accession>
<evidence type="ECO:0000256" key="2">
    <source>
        <dbReference type="ARBA" id="ARBA00022857"/>
    </source>
</evidence>
<dbReference type="HOGENOM" id="CLU_023205_0_1_11"/>
<evidence type="ECO:0000256" key="4">
    <source>
        <dbReference type="PIRSR" id="PIRSR000097-1"/>
    </source>
</evidence>
<dbReference type="Pfam" id="PF00248">
    <property type="entry name" value="Aldo_ket_red"/>
    <property type="match status" value="1"/>
</dbReference>
<evidence type="ECO:0000256" key="3">
    <source>
        <dbReference type="ARBA" id="ARBA00023002"/>
    </source>
</evidence>
<evidence type="ECO:0000256" key="6">
    <source>
        <dbReference type="PIRSR" id="PIRSR000097-3"/>
    </source>
</evidence>
<dbReference type="GO" id="GO:0016616">
    <property type="term" value="F:oxidoreductase activity, acting on the CH-OH group of donors, NAD or NADP as acceptor"/>
    <property type="evidence" value="ECO:0007669"/>
    <property type="project" value="UniProtKB-ARBA"/>
</dbReference>
<evidence type="ECO:0000259" key="7">
    <source>
        <dbReference type="Pfam" id="PF00248"/>
    </source>
</evidence>
<keyword evidence="9" id="KW-1185">Reference proteome</keyword>
<feature type="site" description="Lowers pKa of active site Tyr" evidence="6">
    <location>
        <position position="64"/>
    </location>
</feature>
<evidence type="ECO:0000313" key="9">
    <source>
        <dbReference type="Proteomes" id="UP000014417"/>
    </source>
</evidence>
<dbReference type="InterPro" id="IPR023210">
    <property type="entry name" value="NADP_OxRdtase_dom"/>
</dbReference>
<name>S2W525_9ACTN</name>
<sequence length="264" mass="30046">MNIPQFGFGTYKISQEDAYDAVRSALEIGYRHIDTAQMYGNEAEVGKAIADSGIDRSEIFLTTKLDNPNHEPQAARDSFALSLEKLEVDYVDLFLIHWPMAKTTDYVETWRTLIEFKDDGRAKNIGVSNFQPDHLHAIISQTGMTPAVNQIELHPYLQQHELVEYQDEHGIATESWSPLARGKVLNDPVLKEIAEETGASTAQVVIAWHLHKGYIVFPKSAHRERMIENFEAQKLQLSDDQMKRIDSLDRNVRVGSHPDDMELK</sequence>
<dbReference type="PRINTS" id="PR00069">
    <property type="entry name" value="ALDKETRDTASE"/>
</dbReference>
<dbReference type="PROSITE" id="PS00798">
    <property type="entry name" value="ALDOKETO_REDUCTASE_1"/>
    <property type="match status" value="1"/>
</dbReference>
<dbReference type="EMBL" id="AGZR01000005">
    <property type="protein sequence ID" value="EPD33365.1"/>
    <property type="molecule type" value="Genomic_DNA"/>
</dbReference>
<evidence type="ECO:0000256" key="1">
    <source>
        <dbReference type="ARBA" id="ARBA00007905"/>
    </source>
</evidence>
<dbReference type="STRING" id="883161.HMPREF9306_00905"/>
<comment type="similarity">
    <text evidence="1">Belongs to the aldo/keto reductase family.</text>
</comment>
<dbReference type="InterPro" id="IPR018170">
    <property type="entry name" value="Aldo/ket_reductase_CS"/>
</dbReference>
<dbReference type="FunFam" id="3.20.20.100:FF:000002">
    <property type="entry name" value="2,5-diketo-D-gluconic acid reductase A"/>
    <property type="match status" value="1"/>
</dbReference>
<comment type="caution">
    <text evidence="8">The sequence shown here is derived from an EMBL/GenBank/DDBJ whole genome shotgun (WGS) entry which is preliminary data.</text>
</comment>
<dbReference type="Gene3D" id="3.20.20.100">
    <property type="entry name" value="NADP-dependent oxidoreductase domain"/>
    <property type="match status" value="1"/>
</dbReference>
<dbReference type="PANTHER" id="PTHR43827">
    <property type="entry name" value="2,5-DIKETO-D-GLUCONIC ACID REDUCTASE"/>
    <property type="match status" value="1"/>
</dbReference>
<dbReference type="CDD" id="cd19071">
    <property type="entry name" value="AKR_AKR1-5-like"/>
    <property type="match status" value="1"/>
</dbReference>
<dbReference type="PANTHER" id="PTHR43827:SF3">
    <property type="entry name" value="NADP-DEPENDENT OXIDOREDUCTASE DOMAIN-CONTAINING PROTEIN"/>
    <property type="match status" value="1"/>
</dbReference>
<gene>
    <name evidence="8" type="ORF">HMPREF9306_00905</name>
</gene>